<evidence type="ECO:0000256" key="1">
    <source>
        <dbReference type="ARBA" id="ARBA00004236"/>
    </source>
</evidence>
<reference evidence="11 12" key="1">
    <citation type="submission" date="2016-02" db="EMBL/GenBank/DDBJ databases">
        <authorList>
            <person name="Wen L."/>
            <person name="He K."/>
            <person name="Yang H."/>
        </authorList>
    </citation>
    <scope>NUCLEOTIDE SEQUENCE [LARGE SCALE GENOMIC DNA]</scope>
    <source>
        <strain evidence="11">ShG14-8</strain>
    </source>
</reference>
<dbReference type="GO" id="GO:0005886">
    <property type="term" value="C:plasma membrane"/>
    <property type="evidence" value="ECO:0007669"/>
    <property type="project" value="UniProtKB-SubCell"/>
</dbReference>
<dbReference type="GO" id="GO:0006935">
    <property type="term" value="P:chemotaxis"/>
    <property type="evidence" value="ECO:0007669"/>
    <property type="project" value="InterPro"/>
</dbReference>
<feature type="transmembrane region" description="Helical" evidence="9">
    <location>
        <begin position="12"/>
        <end position="34"/>
    </location>
</feature>
<evidence type="ECO:0000256" key="7">
    <source>
        <dbReference type="ARBA" id="ARBA00023224"/>
    </source>
</evidence>
<evidence type="ECO:0000256" key="6">
    <source>
        <dbReference type="ARBA" id="ARBA00023136"/>
    </source>
</evidence>
<name>A0A139BXV9_9PROT</name>
<dbReference type="PANTHER" id="PTHR32089:SF112">
    <property type="entry name" value="LYSOZYME-LIKE PROTEIN-RELATED"/>
    <property type="match status" value="1"/>
</dbReference>
<evidence type="ECO:0000256" key="4">
    <source>
        <dbReference type="ARBA" id="ARBA00022692"/>
    </source>
</evidence>
<keyword evidence="6 9" id="KW-0472">Membrane</keyword>
<dbReference type="GO" id="GO:0007165">
    <property type="term" value="P:signal transduction"/>
    <property type="evidence" value="ECO:0007669"/>
    <property type="project" value="UniProtKB-KW"/>
</dbReference>
<gene>
    <name evidence="11" type="ORF">AWT59_0152</name>
</gene>
<comment type="caution">
    <text evidence="11">The sequence shown here is derived from an EMBL/GenBank/DDBJ whole genome shotgun (WGS) entry which is preliminary data.</text>
</comment>
<feature type="domain" description="HAMP" evidence="10">
    <location>
        <begin position="210"/>
        <end position="263"/>
    </location>
</feature>
<keyword evidence="2" id="KW-1003">Cell membrane</keyword>
<evidence type="ECO:0000256" key="8">
    <source>
        <dbReference type="ARBA" id="ARBA00029447"/>
    </source>
</evidence>
<dbReference type="PRINTS" id="PR00260">
    <property type="entry name" value="CHEMTRNSDUCR"/>
</dbReference>
<protein>
    <submittedName>
        <fullName evidence="11">Methyl-accepting chemotaxis sensory transducer</fullName>
    </submittedName>
</protein>
<dbReference type="GO" id="GO:0004888">
    <property type="term" value="F:transmembrane signaling receptor activity"/>
    <property type="evidence" value="ECO:0007669"/>
    <property type="project" value="InterPro"/>
</dbReference>
<evidence type="ECO:0000259" key="10">
    <source>
        <dbReference type="PROSITE" id="PS50885"/>
    </source>
</evidence>
<dbReference type="Gene3D" id="1.10.287.950">
    <property type="entry name" value="Methyl-accepting chemotaxis protein"/>
    <property type="match status" value="1"/>
</dbReference>
<accession>A0A139BXV9</accession>
<dbReference type="SMART" id="SM00304">
    <property type="entry name" value="HAMP"/>
    <property type="match status" value="1"/>
</dbReference>
<evidence type="ECO:0000313" key="12">
    <source>
        <dbReference type="Proteomes" id="UP000070578"/>
    </source>
</evidence>
<evidence type="ECO:0000256" key="3">
    <source>
        <dbReference type="ARBA" id="ARBA00022481"/>
    </source>
</evidence>
<evidence type="ECO:0000256" key="2">
    <source>
        <dbReference type="ARBA" id="ARBA00022475"/>
    </source>
</evidence>
<feature type="transmembrane region" description="Helical" evidence="9">
    <location>
        <begin position="189"/>
        <end position="209"/>
    </location>
</feature>
<evidence type="ECO:0000256" key="9">
    <source>
        <dbReference type="SAM" id="Phobius"/>
    </source>
</evidence>
<dbReference type="Proteomes" id="UP000070578">
    <property type="component" value="Unassembled WGS sequence"/>
</dbReference>
<dbReference type="PROSITE" id="PS50885">
    <property type="entry name" value="HAMP"/>
    <property type="match status" value="1"/>
</dbReference>
<dbReference type="InterPro" id="IPR003122">
    <property type="entry name" value="Tar_rcpt_lig-bd"/>
</dbReference>
<dbReference type="InterPro" id="IPR004090">
    <property type="entry name" value="Chemotax_Me-accpt_rcpt"/>
</dbReference>
<dbReference type="PANTHER" id="PTHR32089">
    <property type="entry name" value="METHYL-ACCEPTING CHEMOTAXIS PROTEIN MCPB"/>
    <property type="match status" value="1"/>
</dbReference>
<dbReference type="AlphaFoldDB" id="A0A139BXV9"/>
<dbReference type="CDD" id="cd06225">
    <property type="entry name" value="HAMP"/>
    <property type="match status" value="1"/>
</dbReference>
<reference evidence="11 12" key="2">
    <citation type="submission" date="2016-03" db="EMBL/GenBank/DDBJ databases">
        <title>New uncultured bacterium of the family Gallionellaceae from acid mine drainage: description and reconstruction of genome based on metagenomic analysis of microbial community.</title>
        <authorList>
            <person name="Kadnikov V."/>
            <person name="Ivasenko D."/>
            <person name="Beletsky A."/>
            <person name="Mardanov A."/>
            <person name="Danilova E."/>
            <person name="Pimenov N."/>
            <person name="Karnachuk O."/>
            <person name="Ravin N."/>
        </authorList>
    </citation>
    <scope>NUCLEOTIDE SEQUENCE [LARGE SCALE GENOMIC DNA]</scope>
    <source>
        <strain evidence="11">ShG14-8</strain>
    </source>
</reference>
<comment type="subcellular location">
    <subcellularLocation>
        <location evidence="1">Cell membrane</location>
    </subcellularLocation>
</comment>
<evidence type="ECO:0000313" key="11">
    <source>
        <dbReference type="EMBL" id="KXS33762.1"/>
    </source>
</evidence>
<organism evidence="11 12">
    <name type="scientific">Candidatus Gallionella acididurans</name>
    <dbReference type="NCBI Taxonomy" id="1796491"/>
    <lineage>
        <taxon>Bacteria</taxon>
        <taxon>Pseudomonadati</taxon>
        <taxon>Pseudomonadota</taxon>
        <taxon>Betaproteobacteria</taxon>
        <taxon>Nitrosomonadales</taxon>
        <taxon>Gallionellaceae</taxon>
        <taxon>Gallionella</taxon>
    </lineage>
</organism>
<evidence type="ECO:0000256" key="5">
    <source>
        <dbReference type="ARBA" id="ARBA00022989"/>
    </source>
</evidence>
<keyword evidence="4 9" id="KW-0812">Transmembrane</keyword>
<dbReference type="EMBL" id="LSLI01000002">
    <property type="protein sequence ID" value="KXS33762.1"/>
    <property type="molecule type" value="Genomic_DNA"/>
</dbReference>
<dbReference type="SUPFAM" id="SSF58104">
    <property type="entry name" value="Methyl-accepting chemotaxis protein (MCP) signaling domain"/>
    <property type="match status" value="1"/>
</dbReference>
<keyword evidence="5 9" id="KW-1133">Transmembrane helix</keyword>
<sequence length="319" mass="33795">MLNDIKIGTRLTALLTMLLAMLLLAGGMGIYMLADANSKMESLYKDHLIGVDAIHRVDTLNMKIRTDLAGAYVTPEAADKKLADIEGDIDEIGKDWDVFMATHANPEQVELTNKVVAARKKYREEAVAPAISAIKSGDMAQLKKIIVRDVRPLYEGLSAAISALLEAEFKDSKKTFDDSAASYHTFRGVLIAMIGCGALLSVLLGLSIIRGINRSVTELRGAMVKMSADGDLSARARVYSQDEIGQSATAFNGLIEGFANIIRKVLANADTVSSTAAQLSASSLQIAQGSQAQSEAAASTAAAVEQITVSISSVAANTA</sequence>
<keyword evidence="7" id="KW-0807">Transducer</keyword>
<dbReference type="Pfam" id="PF00672">
    <property type="entry name" value="HAMP"/>
    <property type="match status" value="1"/>
</dbReference>
<dbReference type="Pfam" id="PF02203">
    <property type="entry name" value="TarH"/>
    <property type="match status" value="1"/>
</dbReference>
<proteinExistence type="inferred from homology"/>
<dbReference type="InterPro" id="IPR003660">
    <property type="entry name" value="HAMP_dom"/>
</dbReference>
<keyword evidence="3" id="KW-0488">Methylation</keyword>
<comment type="similarity">
    <text evidence="8">Belongs to the methyl-accepting chemotaxis (MCP) protein family.</text>
</comment>